<accession>A0A9W4UMY1</accession>
<dbReference type="Proteomes" id="UP001152607">
    <property type="component" value="Unassembled WGS sequence"/>
</dbReference>
<feature type="transmembrane region" description="Helical" evidence="1">
    <location>
        <begin position="53"/>
        <end position="74"/>
    </location>
</feature>
<keyword evidence="1" id="KW-1133">Transmembrane helix</keyword>
<organism evidence="2 3">
    <name type="scientific">Periconia digitata</name>
    <dbReference type="NCBI Taxonomy" id="1303443"/>
    <lineage>
        <taxon>Eukaryota</taxon>
        <taxon>Fungi</taxon>
        <taxon>Dikarya</taxon>
        <taxon>Ascomycota</taxon>
        <taxon>Pezizomycotina</taxon>
        <taxon>Dothideomycetes</taxon>
        <taxon>Pleosporomycetidae</taxon>
        <taxon>Pleosporales</taxon>
        <taxon>Massarineae</taxon>
        <taxon>Periconiaceae</taxon>
        <taxon>Periconia</taxon>
    </lineage>
</organism>
<keyword evidence="3" id="KW-1185">Reference proteome</keyword>
<protein>
    <submittedName>
        <fullName evidence="2">Uncharacterized protein</fullName>
    </submittedName>
</protein>
<keyword evidence="1" id="KW-0812">Transmembrane</keyword>
<reference evidence="2" key="1">
    <citation type="submission" date="2023-01" db="EMBL/GenBank/DDBJ databases">
        <authorList>
            <person name="Van Ghelder C."/>
            <person name="Rancurel C."/>
        </authorList>
    </citation>
    <scope>NUCLEOTIDE SEQUENCE</scope>
    <source>
        <strain evidence="2">CNCM I-4278</strain>
    </source>
</reference>
<dbReference type="AlphaFoldDB" id="A0A9W4UMY1"/>
<proteinExistence type="predicted"/>
<evidence type="ECO:0000313" key="3">
    <source>
        <dbReference type="Proteomes" id="UP001152607"/>
    </source>
</evidence>
<sequence length="170" mass="17984">MDASKHLPLRAIFATTFASAVFCLPSLSPSLIINNNHTSRSAGSEDDVVLHTLISLSTLLLSTSFILPISSFLYHRFSSLSSPRSFSSRRRSSGFRVPGFCGAAVNAAAVVYLSEVCVVACFPGGSKRGGDVGWGLVGWVGVVVVSSGWYFGGGREGFRCVEREGKDGDG</sequence>
<dbReference type="EMBL" id="CAOQHR010000008">
    <property type="protein sequence ID" value="CAI6337962.1"/>
    <property type="molecule type" value="Genomic_DNA"/>
</dbReference>
<name>A0A9W4UMY1_9PLEO</name>
<feature type="transmembrane region" description="Helical" evidence="1">
    <location>
        <begin position="95"/>
        <end position="113"/>
    </location>
</feature>
<feature type="transmembrane region" description="Helical" evidence="1">
    <location>
        <begin position="12"/>
        <end position="33"/>
    </location>
</feature>
<keyword evidence="1" id="KW-0472">Membrane</keyword>
<evidence type="ECO:0000313" key="2">
    <source>
        <dbReference type="EMBL" id="CAI6337962.1"/>
    </source>
</evidence>
<evidence type="ECO:0000256" key="1">
    <source>
        <dbReference type="SAM" id="Phobius"/>
    </source>
</evidence>
<gene>
    <name evidence="2" type="ORF">PDIGIT_LOCUS11082</name>
</gene>
<comment type="caution">
    <text evidence="2">The sequence shown here is derived from an EMBL/GenBank/DDBJ whole genome shotgun (WGS) entry which is preliminary data.</text>
</comment>
<feature type="transmembrane region" description="Helical" evidence="1">
    <location>
        <begin position="133"/>
        <end position="152"/>
    </location>
</feature>